<organism evidence="1 2">
    <name type="scientific">Candidatus Niyogibacteria bacterium RIFCSPLOWO2_12_FULL_41_13</name>
    <dbReference type="NCBI Taxonomy" id="1801726"/>
    <lineage>
        <taxon>Bacteria</taxon>
        <taxon>Candidatus Niyogiibacteriota</taxon>
    </lineage>
</organism>
<dbReference type="AlphaFoldDB" id="A0A1G2F173"/>
<dbReference type="EMBL" id="MHMS01000020">
    <property type="protein sequence ID" value="OGZ31836.1"/>
    <property type="molecule type" value="Genomic_DNA"/>
</dbReference>
<evidence type="ECO:0000313" key="2">
    <source>
        <dbReference type="Proteomes" id="UP000176787"/>
    </source>
</evidence>
<accession>A0A1G2F173</accession>
<proteinExistence type="predicted"/>
<dbReference type="STRING" id="1801726.A3H02_00490"/>
<evidence type="ECO:0000313" key="1">
    <source>
        <dbReference type="EMBL" id="OGZ31836.1"/>
    </source>
</evidence>
<reference evidence="1 2" key="1">
    <citation type="journal article" date="2016" name="Nat. Commun.">
        <title>Thousands of microbial genomes shed light on interconnected biogeochemical processes in an aquifer system.</title>
        <authorList>
            <person name="Anantharaman K."/>
            <person name="Brown C.T."/>
            <person name="Hug L.A."/>
            <person name="Sharon I."/>
            <person name="Castelle C.J."/>
            <person name="Probst A.J."/>
            <person name="Thomas B.C."/>
            <person name="Singh A."/>
            <person name="Wilkins M.J."/>
            <person name="Karaoz U."/>
            <person name="Brodie E.L."/>
            <person name="Williams K.H."/>
            <person name="Hubbard S.S."/>
            <person name="Banfield J.F."/>
        </authorList>
    </citation>
    <scope>NUCLEOTIDE SEQUENCE [LARGE SCALE GENOMIC DNA]</scope>
</reference>
<dbReference type="Proteomes" id="UP000176787">
    <property type="component" value="Unassembled WGS sequence"/>
</dbReference>
<protein>
    <submittedName>
        <fullName evidence="1">Uncharacterized protein</fullName>
    </submittedName>
</protein>
<sequence length="80" mass="9532">MNIYWFSDKDGHYWIVIVANNKQEAWKILAHQDEDEKTVKKLQEEYELVQRTVIGKKSGVIATIYPLEVKFYLEEKPETD</sequence>
<name>A0A1G2F173_9BACT</name>
<comment type="caution">
    <text evidence="1">The sequence shown here is derived from an EMBL/GenBank/DDBJ whole genome shotgun (WGS) entry which is preliminary data.</text>
</comment>
<gene>
    <name evidence="1" type="ORF">A3H02_00490</name>
</gene>